<feature type="domain" description="PIN" evidence="1">
    <location>
        <begin position="9"/>
        <end position="124"/>
    </location>
</feature>
<evidence type="ECO:0000259" key="1">
    <source>
        <dbReference type="Pfam" id="PF01850"/>
    </source>
</evidence>
<evidence type="ECO:0000313" key="2">
    <source>
        <dbReference type="EMBL" id="CAE6485953.1"/>
    </source>
</evidence>
<dbReference type="InterPro" id="IPR002716">
    <property type="entry name" value="PIN_dom"/>
</dbReference>
<proteinExistence type="predicted"/>
<protein>
    <recommendedName>
        <fullName evidence="1">PIN domain-containing protein</fullName>
    </recommendedName>
</protein>
<name>A0A812EXA9_9ARCH</name>
<dbReference type="Proteomes" id="UP000655759">
    <property type="component" value="Unassembled WGS sequence"/>
</dbReference>
<dbReference type="InterPro" id="IPR029060">
    <property type="entry name" value="PIN-like_dom_sf"/>
</dbReference>
<evidence type="ECO:0000313" key="3">
    <source>
        <dbReference type="Proteomes" id="UP000655759"/>
    </source>
</evidence>
<dbReference type="RefSeq" id="WP_205097659.1">
    <property type="nucleotide sequence ID" value="NZ_CAJNAQ010000002.1"/>
</dbReference>
<dbReference type="SUPFAM" id="SSF88723">
    <property type="entry name" value="PIN domain-like"/>
    <property type="match status" value="1"/>
</dbReference>
<comment type="caution">
    <text evidence="2">The sequence shown here is derived from an EMBL/GenBank/DDBJ whole genome shotgun (WGS) entry which is preliminary data.</text>
</comment>
<organism evidence="2 3">
    <name type="scientific">Candidatus Nitrosotenuis uzonensis</name>
    <dbReference type="NCBI Taxonomy" id="1407055"/>
    <lineage>
        <taxon>Archaea</taxon>
        <taxon>Nitrososphaerota</taxon>
        <taxon>Candidatus Nitrosotenuis</taxon>
    </lineage>
</organism>
<dbReference type="EMBL" id="CAJNAQ010000002">
    <property type="protein sequence ID" value="CAE6485953.1"/>
    <property type="molecule type" value="Genomic_DNA"/>
</dbReference>
<accession>A0A812EXA9</accession>
<sequence length="144" mass="16216">MEQKTTQKIALDSCVVIEIIEKQGFAYKLKNSLKGKPVRLVLCDVVLNEVQRVRGFTAAEVISKISGLVGKKVEISSIDDEQKIIAESITAQYQFCHRGDNLILALCKAMDFVLLTFDRMLLKACEFAGVRAFHPKWQEVSRIV</sequence>
<dbReference type="AlphaFoldDB" id="A0A812EXA9"/>
<dbReference type="Pfam" id="PF01850">
    <property type="entry name" value="PIN"/>
    <property type="match status" value="1"/>
</dbReference>
<reference evidence="2" key="1">
    <citation type="submission" date="2021-02" db="EMBL/GenBank/DDBJ databases">
        <authorList>
            <person name="Han P."/>
        </authorList>
    </citation>
    <scope>NUCLEOTIDE SEQUENCE</scope>
    <source>
        <strain evidence="2">Candidatus Nitrosotenuis uzonensis 5A</strain>
    </source>
</reference>
<dbReference type="Gene3D" id="3.40.50.1010">
    <property type="entry name" value="5'-nuclease"/>
    <property type="match status" value="1"/>
</dbReference>
<gene>
    <name evidence="2" type="ORF">NUZ5A_20076</name>
</gene>